<evidence type="ECO:0000313" key="2">
    <source>
        <dbReference type="EMBL" id="CUH38697.1"/>
    </source>
</evidence>
<dbReference type="PANTHER" id="PTHR46401">
    <property type="entry name" value="GLYCOSYLTRANSFERASE WBBK-RELATED"/>
    <property type="match status" value="1"/>
</dbReference>
<dbReference type="GO" id="GO:0016757">
    <property type="term" value="F:glycosyltransferase activity"/>
    <property type="evidence" value="ECO:0007669"/>
    <property type="project" value="UniProtKB-KW"/>
</dbReference>
<evidence type="ECO:0000313" key="3">
    <source>
        <dbReference type="Proteomes" id="UP000049455"/>
    </source>
</evidence>
<dbReference type="EC" id="2.4.1.57" evidence="2"/>
<name>A0A0M7BAA6_9RHOB</name>
<keyword evidence="2" id="KW-0328">Glycosyltransferase</keyword>
<dbReference type="Gene3D" id="3.40.50.2000">
    <property type="entry name" value="Glycogen Phosphorylase B"/>
    <property type="match status" value="1"/>
</dbReference>
<dbReference type="Proteomes" id="UP000049455">
    <property type="component" value="Unassembled WGS sequence"/>
</dbReference>
<dbReference type="STRING" id="313367.JSE7799_01462"/>
<dbReference type="PANTHER" id="PTHR46401:SF2">
    <property type="entry name" value="GLYCOSYLTRANSFERASE WBBK-RELATED"/>
    <property type="match status" value="1"/>
</dbReference>
<dbReference type="EMBL" id="CYPR01000092">
    <property type="protein sequence ID" value="CUH38697.1"/>
    <property type="molecule type" value="Genomic_DNA"/>
</dbReference>
<accession>A0A0M7BAA6</accession>
<dbReference type="GO" id="GO:0009103">
    <property type="term" value="P:lipopolysaccharide biosynthetic process"/>
    <property type="evidence" value="ECO:0007669"/>
    <property type="project" value="TreeGrafter"/>
</dbReference>
<dbReference type="CDD" id="cd03801">
    <property type="entry name" value="GT4_PimA-like"/>
    <property type="match status" value="1"/>
</dbReference>
<dbReference type="SUPFAM" id="SSF53756">
    <property type="entry name" value="UDP-Glycosyltransferase/glycogen phosphorylase"/>
    <property type="match status" value="1"/>
</dbReference>
<sequence length="357" mass="40249">MRVTFVIPDFRRLSGGIRVVAQYFDHLRRAGHQVSIVSCAVSTGPEGRRNCLRRWLRLARPQKGDAFEATGHFTEDLSRITHYPAYYPLKEGDFPDADIIVATWWETVEWIRDLPPKKGTKVHFIQDHEDFSYLPSDRVRAVYRAPIRKIVVASWLIEMLRERYDRDAVLCTNGVDTTWFDTPPRAPTGTPQVGFLYSPHPRKNIDLAVEAVTRARRDLPDLQCLVFGARAPRRPLPDWFTFHSKPPQTEIPSLYAACDAWLFPSETEGFGLPLLEAMASRTPVLATRAGAAPDLVNTRNGRLLNSDPDAFAQAIGDIARLPPQDWQQMSDAARATAVHHDLTAAAKRFEKALAGLT</sequence>
<proteinExistence type="predicted"/>
<dbReference type="Pfam" id="PF13692">
    <property type="entry name" value="Glyco_trans_1_4"/>
    <property type="match status" value="1"/>
</dbReference>
<keyword evidence="3" id="KW-1185">Reference proteome</keyword>
<dbReference type="Gene3D" id="3.40.50.11090">
    <property type="match status" value="1"/>
</dbReference>
<organism evidence="2 3">
    <name type="scientific">Jannaschia seosinensis</name>
    <dbReference type="NCBI Taxonomy" id="313367"/>
    <lineage>
        <taxon>Bacteria</taxon>
        <taxon>Pseudomonadati</taxon>
        <taxon>Pseudomonadota</taxon>
        <taxon>Alphaproteobacteria</taxon>
        <taxon>Rhodobacterales</taxon>
        <taxon>Roseobacteraceae</taxon>
        <taxon>Jannaschia</taxon>
    </lineage>
</organism>
<protein>
    <submittedName>
        <fullName evidence="2">GDP-mannose-dependent alpha-(1-6)-phosphatidylinositol monomannoside mannosyltransferase</fullName>
        <ecNumber evidence="2">2.4.1.57</ecNumber>
    </submittedName>
</protein>
<evidence type="ECO:0000256" key="1">
    <source>
        <dbReference type="ARBA" id="ARBA00022679"/>
    </source>
</evidence>
<keyword evidence="1 2" id="KW-0808">Transferase</keyword>
<dbReference type="RefSeq" id="WP_083480353.1">
    <property type="nucleotide sequence ID" value="NZ_CYPR01000092.1"/>
</dbReference>
<reference evidence="2 3" key="1">
    <citation type="submission" date="2015-09" db="EMBL/GenBank/DDBJ databases">
        <authorList>
            <person name="Jackson K.R."/>
            <person name="Lunt B.L."/>
            <person name="Fisher J.N.B."/>
            <person name="Gardner A.V."/>
            <person name="Bailey M.E."/>
            <person name="Deus L.M."/>
            <person name="Earl A.S."/>
            <person name="Gibby P.D."/>
            <person name="Hartmann K.A."/>
            <person name="Liu J.E."/>
            <person name="Manci A.M."/>
            <person name="Nielsen D.A."/>
            <person name="Solomon M.B."/>
            <person name="Breakwell D.P."/>
            <person name="Burnett S.H."/>
            <person name="Grose J.H."/>
        </authorList>
    </citation>
    <scope>NUCLEOTIDE SEQUENCE [LARGE SCALE GENOMIC DNA]</scope>
    <source>
        <strain evidence="2 3">CECT 7799</strain>
    </source>
</reference>
<dbReference type="OrthoDB" id="9790710at2"/>
<gene>
    <name evidence="2" type="primary">pimB_1</name>
    <name evidence="2" type="ORF">JSE7799_01462</name>
</gene>
<dbReference type="AlphaFoldDB" id="A0A0M7BAA6"/>